<dbReference type="RefSeq" id="WP_116694555.1">
    <property type="nucleotide sequence ID" value="NZ_QEHR01000005.1"/>
</dbReference>
<organism evidence="1 2">
    <name type="scientific">Marixanthomonas spongiae</name>
    <dbReference type="NCBI Taxonomy" id="2174845"/>
    <lineage>
        <taxon>Bacteria</taxon>
        <taxon>Pseudomonadati</taxon>
        <taxon>Bacteroidota</taxon>
        <taxon>Flavobacteriia</taxon>
        <taxon>Flavobacteriales</taxon>
        <taxon>Flavobacteriaceae</taxon>
        <taxon>Marixanthomonas</taxon>
    </lineage>
</organism>
<accession>A0A2U0I0Z9</accession>
<sequence length="247" mass="28906">MKAKYRIVFFILLVCLSSCISRLERHALSGVVVDINKKPIENCAVGETKTDSAGHFFLPEIRRNQFFLSEVLIREAPPVMYTEPILRKGYKSKTIEFFHEYGGGIKKGAHRVLDTIYLVRAVPSVLETKTLLQGVWKARNSANNDSIIMIRKNFRKYCNTERCNTFKYFPFERDHYKNPMLSESQFYEITFNVDHFESIRSIDSNYVKGDWKVKTSRMLKLKSSSKMLNNDYYLKEYDSSYLLLVKP</sequence>
<name>A0A2U0I0Z9_9FLAO</name>
<dbReference type="EMBL" id="QEHR01000005">
    <property type="protein sequence ID" value="PVW14778.1"/>
    <property type="molecule type" value="Genomic_DNA"/>
</dbReference>
<evidence type="ECO:0000313" key="1">
    <source>
        <dbReference type="EMBL" id="PVW14778.1"/>
    </source>
</evidence>
<reference evidence="1 2" key="1">
    <citation type="submission" date="2018-04" db="EMBL/GenBank/DDBJ databases">
        <title>Marixanthomonas spongiae HN-E44 sp. nov., isolated from a marine sponge.</title>
        <authorList>
            <person name="Luo L."/>
            <person name="Zhuang L."/>
        </authorList>
    </citation>
    <scope>NUCLEOTIDE SEQUENCE [LARGE SCALE GENOMIC DNA]</scope>
    <source>
        <strain evidence="1 2">HN-E44</strain>
    </source>
</reference>
<comment type="caution">
    <text evidence="1">The sequence shown here is derived from an EMBL/GenBank/DDBJ whole genome shotgun (WGS) entry which is preliminary data.</text>
</comment>
<evidence type="ECO:0000313" key="2">
    <source>
        <dbReference type="Proteomes" id="UP000245962"/>
    </source>
</evidence>
<gene>
    <name evidence="1" type="ORF">DDV96_09695</name>
</gene>
<protein>
    <submittedName>
        <fullName evidence="1">Uncharacterized protein</fullName>
    </submittedName>
</protein>
<dbReference type="AlphaFoldDB" id="A0A2U0I0Z9"/>
<dbReference type="Proteomes" id="UP000245962">
    <property type="component" value="Unassembled WGS sequence"/>
</dbReference>
<dbReference type="OrthoDB" id="706421at2"/>
<keyword evidence="2" id="KW-1185">Reference proteome</keyword>
<proteinExistence type="predicted"/>